<gene>
    <name evidence="1" type="ordered locus">PputGB1_2433</name>
</gene>
<dbReference type="EMBL" id="CP000926">
    <property type="protein sequence ID" value="ABY98332.1"/>
    <property type="molecule type" value="Genomic_DNA"/>
</dbReference>
<dbReference type="InterPro" id="IPR029063">
    <property type="entry name" value="SAM-dependent_MTases_sf"/>
</dbReference>
<dbReference type="eggNOG" id="COG2384">
    <property type="taxonomic scope" value="Bacteria"/>
</dbReference>
<evidence type="ECO:0000313" key="2">
    <source>
        <dbReference type="Proteomes" id="UP000002157"/>
    </source>
</evidence>
<dbReference type="PANTHER" id="PTHR38451">
    <property type="entry name" value="TRNA (ADENINE(22)-N(1))-METHYLTRANSFERASE"/>
    <property type="match status" value="1"/>
</dbReference>
<dbReference type="Proteomes" id="UP000002157">
    <property type="component" value="Chromosome"/>
</dbReference>
<dbReference type="AlphaFoldDB" id="B0KQR7"/>
<dbReference type="SUPFAM" id="SSF53335">
    <property type="entry name" value="S-adenosyl-L-methionine-dependent methyltransferases"/>
    <property type="match status" value="1"/>
</dbReference>
<evidence type="ECO:0008006" key="3">
    <source>
        <dbReference type="Google" id="ProtNLM"/>
    </source>
</evidence>
<dbReference type="KEGG" id="ppg:PputGB1_2433"/>
<reference evidence="1 2" key="1">
    <citation type="submission" date="2008-01" db="EMBL/GenBank/DDBJ databases">
        <title>Complete sequence of Pseudomonas putida GB-1.</title>
        <authorList>
            <consortium name="US DOE Joint Genome Institute"/>
            <person name="Copeland A."/>
            <person name="Lucas S."/>
            <person name="Lapidus A."/>
            <person name="Barry K."/>
            <person name="Glavina del Rio T."/>
            <person name="Dalin E."/>
            <person name="Tice H."/>
            <person name="Pitluck S."/>
            <person name="Bruce D."/>
            <person name="Goodwin L."/>
            <person name="Chertkov O."/>
            <person name="Brettin T."/>
            <person name="Detter J.C."/>
            <person name="Han C."/>
            <person name="Kuske C.R."/>
            <person name="Schmutz J."/>
            <person name="Larimer F."/>
            <person name="Land M."/>
            <person name="Hauser L."/>
            <person name="Kyrpides N."/>
            <person name="Kim E."/>
            <person name="McCarthy J.K."/>
            <person name="Richardson P."/>
        </authorList>
    </citation>
    <scope>NUCLEOTIDE SEQUENCE [LARGE SCALE GENOMIC DNA]</scope>
    <source>
        <strain evidence="1 2">GB-1</strain>
    </source>
</reference>
<organism evidence="1 2">
    <name type="scientific">Pseudomonas putida (strain GB-1)</name>
    <dbReference type="NCBI Taxonomy" id="76869"/>
    <lineage>
        <taxon>Bacteria</taxon>
        <taxon>Pseudomonadati</taxon>
        <taxon>Pseudomonadota</taxon>
        <taxon>Gammaproteobacteria</taxon>
        <taxon>Pseudomonadales</taxon>
        <taxon>Pseudomonadaceae</taxon>
        <taxon>Pseudomonas</taxon>
    </lineage>
</organism>
<dbReference type="Gene3D" id="1.10.287.1890">
    <property type="match status" value="1"/>
</dbReference>
<dbReference type="GO" id="GO:0160105">
    <property type="term" value="F:tRNA (adenine(22)-N1)-methyltransferase activity"/>
    <property type="evidence" value="ECO:0007669"/>
    <property type="project" value="InterPro"/>
</dbReference>
<dbReference type="HOGENOM" id="CLU_071037_0_0_6"/>
<proteinExistence type="predicted"/>
<protein>
    <recommendedName>
        <fullName evidence="3">tRNA (Adenine-N(1))-methyltransferase</fullName>
    </recommendedName>
</protein>
<accession>B0KQR7</accession>
<dbReference type="PIRSF" id="PIRSF018637">
    <property type="entry name" value="TrmK"/>
    <property type="match status" value="1"/>
</dbReference>
<dbReference type="InterPro" id="IPR006901">
    <property type="entry name" value="TrmK"/>
</dbReference>
<dbReference type="Pfam" id="PF04816">
    <property type="entry name" value="TrmK"/>
    <property type="match status" value="1"/>
</dbReference>
<name>B0KQR7_PSEPG</name>
<sequence length="251" mass="28169">MFEIRGVHRQNRGRLQNQGFTLNEQTLSRRLERVAAHVPQGARLADIGSDHGYLPVALMLRGVLEAAVAGEVAETPFASAQRNVRRNGLQERVTVRLANGLAAIEPQDRISVVSICGMGGDTMCEILEAGKQCLGGVTRLVLQPNGGERELRQWLAGNGYQIVCEELLRENRFDYEIIVAEPGRVVYSAEQLYFGPVLMQEKSEAFRVKWQRMLRQKQQTLANFQRARDAVPQAKIDDFNQQVGWITQLLA</sequence>
<dbReference type="Gene3D" id="3.40.50.150">
    <property type="entry name" value="Vaccinia Virus protein VP39"/>
    <property type="match status" value="1"/>
</dbReference>
<evidence type="ECO:0000313" key="1">
    <source>
        <dbReference type="EMBL" id="ABY98332.1"/>
    </source>
</evidence>
<dbReference type="PANTHER" id="PTHR38451:SF1">
    <property type="entry name" value="TRNA (ADENINE(22)-N(1))-METHYLTRANSFERASE"/>
    <property type="match status" value="1"/>
</dbReference>